<dbReference type="InterPro" id="IPR046347">
    <property type="entry name" value="bZIP_sf"/>
</dbReference>
<keyword evidence="1" id="KW-0677">Repeat</keyword>
<accession>A0A0G4PXN0</accession>
<dbReference type="AlphaFoldDB" id="A0A0G4PXN0"/>
<feature type="repeat" description="ANK" evidence="3">
    <location>
        <begin position="287"/>
        <end position="319"/>
    </location>
</feature>
<dbReference type="STRING" id="1429867.A0A0G4PXN0"/>
<feature type="region of interest" description="Disordered" evidence="4">
    <location>
        <begin position="215"/>
        <end position="240"/>
    </location>
</feature>
<feature type="repeat" description="ANK" evidence="3">
    <location>
        <begin position="259"/>
        <end position="286"/>
    </location>
</feature>
<dbReference type="CDD" id="cd14688">
    <property type="entry name" value="bZIP_YAP"/>
    <property type="match status" value="1"/>
</dbReference>
<organism evidence="6 7">
    <name type="scientific">Penicillium camemberti (strain FM 013)</name>
    <dbReference type="NCBI Taxonomy" id="1429867"/>
    <lineage>
        <taxon>Eukaryota</taxon>
        <taxon>Fungi</taxon>
        <taxon>Dikarya</taxon>
        <taxon>Ascomycota</taxon>
        <taxon>Pezizomycotina</taxon>
        <taxon>Eurotiomycetes</taxon>
        <taxon>Eurotiomycetidae</taxon>
        <taxon>Eurotiales</taxon>
        <taxon>Aspergillaceae</taxon>
        <taxon>Penicillium</taxon>
    </lineage>
</organism>
<dbReference type="Gene3D" id="1.25.40.20">
    <property type="entry name" value="Ankyrin repeat-containing domain"/>
    <property type="match status" value="1"/>
</dbReference>
<evidence type="ECO:0000256" key="1">
    <source>
        <dbReference type="ARBA" id="ARBA00022737"/>
    </source>
</evidence>
<dbReference type="EMBL" id="HG793206">
    <property type="protein sequence ID" value="CRL31093.1"/>
    <property type="molecule type" value="Genomic_DNA"/>
</dbReference>
<gene>
    <name evidence="6" type="ORF">PCAMFM013_S074g000008</name>
</gene>
<evidence type="ECO:0000313" key="7">
    <source>
        <dbReference type="Proteomes" id="UP000053732"/>
    </source>
</evidence>
<dbReference type="SUPFAM" id="SSF48403">
    <property type="entry name" value="Ankyrin repeat"/>
    <property type="match status" value="1"/>
</dbReference>
<name>A0A0G4PXN0_PENC3</name>
<dbReference type="PANTHER" id="PTHR24166:SF48">
    <property type="entry name" value="PROTEIN VAPYRIN"/>
    <property type="match status" value="1"/>
</dbReference>
<proteinExistence type="predicted"/>
<evidence type="ECO:0000259" key="5">
    <source>
        <dbReference type="PROSITE" id="PS00036"/>
    </source>
</evidence>
<evidence type="ECO:0000313" key="6">
    <source>
        <dbReference type="EMBL" id="CRL31093.1"/>
    </source>
</evidence>
<keyword evidence="7" id="KW-1185">Reference proteome</keyword>
<evidence type="ECO:0000256" key="4">
    <source>
        <dbReference type="SAM" id="MobiDB-lite"/>
    </source>
</evidence>
<dbReference type="InterPro" id="IPR002110">
    <property type="entry name" value="Ankyrin_rpt"/>
</dbReference>
<evidence type="ECO:0000256" key="3">
    <source>
        <dbReference type="PROSITE-ProRule" id="PRU00023"/>
    </source>
</evidence>
<keyword evidence="2 3" id="KW-0040">ANK repeat</keyword>
<dbReference type="Proteomes" id="UP000053732">
    <property type="component" value="Unassembled WGS sequence"/>
</dbReference>
<dbReference type="Pfam" id="PF12796">
    <property type="entry name" value="Ank_2"/>
    <property type="match status" value="1"/>
</dbReference>
<dbReference type="SMART" id="SM00248">
    <property type="entry name" value="ANK"/>
    <property type="match status" value="3"/>
</dbReference>
<dbReference type="PROSITE" id="PS00036">
    <property type="entry name" value="BZIP_BASIC"/>
    <property type="match status" value="1"/>
</dbReference>
<dbReference type="SUPFAM" id="SSF57959">
    <property type="entry name" value="Leucine zipper domain"/>
    <property type="match status" value="1"/>
</dbReference>
<protein>
    <submittedName>
        <fullName evidence="6">Basic-leucine zipper (BZIP) transcription factor</fullName>
    </submittedName>
</protein>
<dbReference type="PROSITE" id="PS50297">
    <property type="entry name" value="ANK_REP_REGION"/>
    <property type="match status" value="1"/>
</dbReference>
<sequence length="347" mass="38519">MDLGQLQLMELYLDSSTPTERRRLQNRLAQRRYREKKQEQKQKQANENIWSWDDEPIDLCTIYTESDKVSIETESASWSGSEIQARYSEPCHALNRTANNPHYHNNSSTVEAIGPCIPPRTPGDRTSYFPPCRDSANSFHWPEALANPLHGKQVPPDSSHNFSNVIFQGEYSPAMVPPHQPSASATVSSSLFPSFAAPFMSDTFSMENSCSNCNIPTSSSRDNHPATSSQTGLGQPSHQYHPQYHIKSRTDKMSLMPLLHVAARNGNCSMLQTLLEHRAGVNDCDAQGRTALHLAAEQGHEAAVILLLDSGADNEICDEDGKSPLFLAVSAGYTLVVDTILSHRKNR</sequence>
<dbReference type="Gene3D" id="1.20.5.170">
    <property type="match status" value="1"/>
</dbReference>
<dbReference type="InterPro" id="IPR004827">
    <property type="entry name" value="bZIP"/>
</dbReference>
<dbReference type="GO" id="GO:0003700">
    <property type="term" value="F:DNA-binding transcription factor activity"/>
    <property type="evidence" value="ECO:0007669"/>
    <property type="project" value="InterPro"/>
</dbReference>
<dbReference type="PANTHER" id="PTHR24166">
    <property type="entry name" value="ROLLING PEBBLES, ISOFORM B"/>
    <property type="match status" value="1"/>
</dbReference>
<dbReference type="PROSITE" id="PS50088">
    <property type="entry name" value="ANK_REPEAT"/>
    <property type="match status" value="2"/>
</dbReference>
<reference evidence="6 7" key="1">
    <citation type="journal article" date="2014" name="Nat. Commun.">
        <title>Multiple recent horizontal transfers of a large genomic region in cheese making fungi.</title>
        <authorList>
            <person name="Cheeseman K."/>
            <person name="Ropars J."/>
            <person name="Renault P."/>
            <person name="Dupont J."/>
            <person name="Gouzy J."/>
            <person name="Branca A."/>
            <person name="Abraham A.L."/>
            <person name="Ceppi M."/>
            <person name="Conseiller E."/>
            <person name="Debuchy R."/>
            <person name="Malagnac F."/>
            <person name="Goarin A."/>
            <person name="Silar P."/>
            <person name="Lacoste S."/>
            <person name="Sallet E."/>
            <person name="Bensimon A."/>
            <person name="Giraud T."/>
            <person name="Brygoo Y."/>
        </authorList>
    </citation>
    <scope>NUCLEOTIDE SEQUENCE [LARGE SCALE GENOMIC DNA]</scope>
    <source>
        <strain evidence="7">FM 013</strain>
    </source>
</reference>
<dbReference type="InterPro" id="IPR036770">
    <property type="entry name" value="Ankyrin_rpt-contain_sf"/>
</dbReference>
<feature type="domain" description="BZIP" evidence="5">
    <location>
        <begin position="21"/>
        <end position="36"/>
    </location>
</feature>
<evidence type="ECO:0000256" key="2">
    <source>
        <dbReference type="ARBA" id="ARBA00023043"/>
    </source>
</evidence>
<dbReference type="InterPro" id="IPR050889">
    <property type="entry name" value="Dendritic_Spine_Reg/Scaffold"/>
</dbReference>